<proteinExistence type="inferred from homology"/>
<dbReference type="GO" id="GO:0003676">
    <property type="term" value="F:nucleic acid binding"/>
    <property type="evidence" value="ECO:0007669"/>
    <property type="project" value="InterPro"/>
</dbReference>
<evidence type="ECO:0000313" key="10">
    <source>
        <dbReference type="Proteomes" id="UP000000539"/>
    </source>
</evidence>
<dbReference type="OrthoDB" id="637682at2759"/>
<evidence type="ECO:0000256" key="7">
    <source>
        <dbReference type="ARBA" id="ARBA00071275"/>
    </source>
</evidence>
<dbReference type="InterPro" id="IPR003690">
    <property type="entry name" value="MTERF"/>
</dbReference>
<dbReference type="GO" id="GO:0005739">
    <property type="term" value="C:mitochondrion"/>
    <property type="evidence" value="ECO:0007669"/>
    <property type="project" value="UniProtKB-SubCell"/>
</dbReference>
<keyword evidence="3" id="KW-0809">Transit peptide</keyword>
<dbReference type="GO" id="GO:0006355">
    <property type="term" value="P:regulation of DNA-templated transcription"/>
    <property type="evidence" value="ECO:0007669"/>
    <property type="project" value="UniProtKB-ARBA"/>
</dbReference>
<dbReference type="Pfam" id="PF02536">
    <property type="entry name" value="mTERF"/>
    <property type="match status" value="1"/>
</dbReference>
<evidence type="ECO:0000256" key="2">
    <source>
        <dbReference type="ARBA" id="ARBA00007692"/>
    </source>
</evidence>
<evidence type="ECO:0000313" key="9">
    <source>
        <dbReference type="Ensembl" id="ENSGALP00010015642.1"/>
    </source>
</evidence>
<reference evidence="9" key="3">
    <citation type="submission" date="2025-09" db="UniProtKB">
        <authorList>
            <consortium name="Ensembl"/>
        </authorList>
    </citation>
    <scope>IDENTIFICATION</scope>
    <source>
        <strain evidence="9">broiler</strain>
    </source>
</reference>
<dbReference type="Gene3D" id="1.25.70.10">
    <property type="entry name" value="Transcription termination factor 3, mitochondrial"/>
    <property type="match status" value="1"/>
</dbReference>
<organism evidence="9 10">
    <name type="scientific">Gallus gallus</name>
    <name type="common">Chicken</name>
    <dbReference type="NCBI Taxonomy" id="9031"/>
    <lineage>
        <taxon>Eukaryota</taxon>
        <taxon>Metazoa</taxon>
        <taxon>Chordata</taxon>
        <taxon>Craniata</taxon>
        <taxon>Vertebrata</taxon>
        <taxon>Euteleostomi</taxon>
        <taxon>Archelosauria</taxon>
        <taxon>Archosauria</taxon>
        <taxon>Dinosauria</taxon>
        <taxon>Saurischia</taxon>
        <taxon>Theropoda</taxon>
        <taxon>Coelurosauria</taxon>
        <taxon>Aves</taxon>
        <taxon>Neognathae</taxon>
        <taxon>Galloanserae</taxon>
        <taxon>Galliformes</taxon>
        <taxon>Phasianidae</taxon>
        <taxon>Phasianinae</taxon>
        <taxon>Gallus</taxon>
    </lineage>
</organism>
<reference evidence="9" key="1">
    <citation type="submission" date="2020-11" db="EMBL/GenBank/DDBJ databases">
        <title>Gallus gallus (Chicken) genome, bGalGal1, GRCg7b, maternal haplotype autosomes + Z &amp; W.</title>
        <authorList>
            <person name="Warren W."/>
            <person name="Formenti G."/>
            <person name="Fedrigo O."/>
            <person name="Haase B."/>
            <person name="Mountcastle J."/>
            <person name="Balacco J."/>
            <person name="Tracey A."/>
            <person name="Schneider V."/>
            <person name="Okimoto R."/>
            <person name="Cheng H."/>
            <person name="Hawken R."/>
            <person name="Howe K."/>
            <person name="Jarvis E.D."/>
        </authorList>
    </citation>
    <scope>NUCLEOTIDE SEQUENCE [LARGE SCALE GENOMIC DNA]</scope>
    <source>
        <strain evidence="9">Broiler</strain>
    </source>
</reference>
<dbReference type="AlphaFoldDB" id="A0A8V0Y9J5"/>
<keyword evidence="6" id="KW-0804">Transcription</keyword>
<dbReference type="SMART" id="SM00733">
    <property type="entry name" value="Mterf"/>
    <property type="match status" value="5"/>
</dbReference>
<gene>
    <name evidence="9" type="primary">MTERF3</name>
</gene>
<dbReference type="InterPro" id="IPR038538">
    <property type="entry name" value="MTERF_sf"/>
</dbReference>
<evidence type="ECO:0000256" key="4">
    <source>
        <dbReference type="ARBA" id="ARBA00023015"/>
    </source>
</evidence>
<comment type="similarity">
    <text evidence="2">Belongs to the mTERF family.</text>
</comment>
<keyword evidence="4" id="KW-0805">Transcription regulation</keyword>
<dbReference type="PANTHER" id="PTHR13068">
    <property type="entry name" value="CGI-12 PROTEIN-RELATED"/>
    <property type="match status" value="1"/>
</dbReference>
<dbReference type="PANTHER" id="PTHR13068:SF194">
    <property type="entry name" value="TRANSCRIPTION TERMINATION FACTOR 3, MITOCHONDRIAL"/>
    <property type="match status" value="1"/>
</dbReference>
<comment type="subcellular location">
    <subcellularLocation>
        <location evidence="1">Mitochondrion</location>
    </subcellularLocation>
</comment>
<reference evidence="9" key="2">
    <citation type="submission" date="2025-08" db="UniProtKB">
        <authorList>
            <consortium name="Ensembl"/>
        </authorList>
    </citation>
    <scope>IDENTIFICATION</scope>
    <source>
        <strain evidence="9">broiler</strain>
    </source>
</reference>
<accession>A0A8V0Y9J5</accession>
<protein>
    <recommendedName>
        <fullName evidence="7">Transcription termination factor 3, mitochondrial</fullName>
    </recommendedName>
    <alternativeName>
        <fullName evidence="8">mTERF domain-containing protein 1, mitochondrial</fullName>
    </alternativeName>
</protein>
<evidence type="ECO:0000256" key="8">
    <source>
        <dbReference type="ARBA" id="ARBA00081775"/>
    </source>
</evidence>
<dbReference type="GeneTree" id="ENSGT00390000005801"/>
<keyword evidence="5" id="KW-0496">Mitochondrion</keyword>
<dbReference type="Ensembl" id="ENSGALT00010027388.1">
    <property type="protein sequence ID" value="ENSGALP00010015642.1"/>
    <property type="gene ID" value="ENSGALG00010011445.1"/>
</dbReference>
<sequence length="383" mass="43118">MAVWARQVARCGWLRAAGLLGLRSRSGAARACCGAAPLPALLSGHRLPPWRLRVSVDCAQPSRAKGEACAPRSSLPVAVKQEQAAPETVSDLSAAKLYEDWDDVPPSSALEEISEEEAVKIIADPLLPPQSSTLRDYVDHSETLTKLVHLGVDLSQVEKRQKDVGIEDNQLGPFLTKNPYILGEELEALETRVAYLKSKKFGNAEITQMVSRAPYLLLFSVERLDNRLGFFKNELGLSVKKTKDLVIRFPRLLTGKLEPVKENLQVCQVEFGFERNEVQQIAFKTPKILTASKKRLRQTFDYLHNIMGIPHNMLTRFPQVFNSKLLRIKERHMFLIFLGRAQYDPTKPSYISLDQLVSLPDEVFCTEIAKASMQDFEKFLKTI</sequence>
<evidence type="ECO:0000256" key="1">
    <source>
        <dbReference type="ARBA" id="ARBA00004173"/>
    </source>
</evidence>
<dbReference type="FunFam" id="1.25.70.10:FF:000002">
    <property type="entry name" value="transcription termination factor 3, mitochondrial"/>
    <property type="match status" value="1"/>
</dbReference>
<dbReference type="Proteomes" id="UP000000539">
    <property type="component" value="Chromosome 2"/>
</dbReference>
<name>A0A8V0Y9J5_CHICK</name>
<evidence type="ECO:0000256" key="6">
    <source>
        <dbReference type="ARBA" id="ARBA00023163"/>
    </source>
</evidence>
<keyword evidence="10" id="KW-1185">Reference proteome</keyword>
<evidence type="ECO:0000256" key="5">
    <source>
        <dbReference type="ARBA" id="ARBA00023128"/>
    </source>
</evidence>
<evidence type="ECO:0000256" key="3">
    <source>
        <dbReference type="ARBA" id="ARBA00022946"/>
    </source>
</evidence>